<feature type="non-terminal residue" evidence="4">
    <location>
        <position position="408"/>
    </location>
</feature>
<accession>A0A382H8K3</accession>
<dbReference type="PRINTS" id="PR00868">
    <property type="entry name" value="DNAPOLI"/>
</dbReference>
<dbReference type="GO" id="GO:0006261">
    <property type="term" value="P:DNA-templated DNA replication"/>
    <property type="evidence" value="ECO:0007669"/>
    <property type="project" value="InterPro"/>
</dbReference>
<organism evidence="4">
    <name type="scientific">marine metagenome</name>
    <dbReference type="NCBI Taxonomy" id="408172"/>
    <lineage>
        <taxon>unclassified sequences</taxon>
        <taxon>metagenomes</taxon>
        <taxon>ecological metagenomes</taxon>
    </lineage>
</organism>
<evidence type="ECO:0000313" key="4">
    <source>
        <dbReference type="EMBL" id="SVB83469.1"/>
    </source>
</evidence>
<dbReference type="Gene3D" id="3.30.70.370">
    <property type="match status" value="1"/>
</dbReference>
<feature type="domain" description="DNA-directed DNA polymerase family A palm" evidence="2">
    <location>
        <begin position="240"/>
        <end position="405"/>
    </location>
</feature>
<dbReference type="InterPro" id="IPR043502">
    <property type="entry name" value="DNA/RNA_pol_sf"/>
</dbReference>
<keyword evidence="1" id="KW-0235">DNA replication</keyword>
<dbReference type="PANTHER" id="PTHR10133:SF27">
    <property type="entry name" value="DNA POLYMERASE NU"/>
    <property type="match status" value="1"/>
</dbReference>
<protein>
    <recommendedName>
        <fullName evidence="5">DNA-directed DNA polymerase family A palm domain-containing protein</fullName>
    </recommendedName>
</protein>
<dbReference type="InterPro" id="IPR001098">
    <property type="entry name" value="DNA-dir_DNA_pol_A_palm_dom"/>
</dbReference>
<sequence length="408" mass="46709">MVFDIETDGLQPTKIYCMSVLDVDSQEQFNFKPNNITEGISLLESADKLIGHNIIGFDIPVIRRLHNIDLLDKKLVDTLVLSRLFNPIRASHSLEAWGYKLEFHKIEFDDYSKFTGDMLKYCAHDVILNHKVYEELKRESRGFTSESVNLETETYKIVTDQREHGFVLDEDLARSLLENFTNELTETETEVHKTFKPKVIERHIYPQHTKAGVLKKLGVDDDGKQTRLTEDEYGQFKKCSVEKVVRTSEEEFNLGSRQQIGEYLQDFGWKPRHFTPTGQPKVDEKVLGTVKDIPEAALIAKYLMLQKRIAQVQSWLTFLDGQRVHGSVISNGTITGRMSHRDPNMAQIPSLSSPYGKECRACWTVPRGYKLVGVDASGLELRMLAHYLDDKEFINDILNGDIHTANQA</sequence>
<dbReference type="InterPro" id="IPR002298">
    <property type="entry name" value="DNA_polymerase_A"/>
</dbReference>
<evidence type="ECO:0000259" key="3">
    <source>
        <dbReference type="Pfam" id="PF13482"/>
    </source>
</evidence>
<dbReference type="SUPFAM" id="SSF53098">
    <property type="entry name" value="Ribonuclease H-like"/>
    <property type="match status" value="1"/>
</dbReference>
<reference evidence="4" key="1">
    <citation type="submission" date="2018-05" db="EMBL/GenBank/DDBJ databases">
        <authorList>
            <person name="Lanie J.A."/>
            <person name="Ng W.-L."/>
            <person name="Kazmierczak K.M."/>
            <person name="Andrzejewski T.M."/>
            <person name="Davidsen T.M."/>
            <person name="Wayne K.J."/>
            <person name="Tettelin H."/>
            <person name="Glass J.I."/>
            <person name="Rusch D."/>
            <person name="Podicherti R."/>
            <person name="Tsui H.-C.T."/>
            <person name="Winkler M.E."/>
        </authorList>
    </citation>
    <scope>NUCLEOTIDE SEQUENCE</scope>
</reference>
<dbReference type="PANTHER" id="PTHR10133">
    <property type="entry name" value="DNA POLYMERASE I"/>
    <property type="match status" value="1"/>
</dbReference>
<dbReference type="InterPro" id="IPR038720">
    <property type="entry name" value="YprB_RNase_H-like_dom"/>
</dbReference>
<dbReference type="InterPro" id="IPR036397">
    <property type="entry name" value="RNaseH_sf"/>
</dbReference>
<dbReference type="GO" id="GO:0003677">
    <property type="term" value="F:DNA binding"/>
    <property type="evidence" value="ECO:0007669"/>
    <property type="project" value="InterPro"/>
</dbReference>
<feature type="domain" description="YprB ribonuclease H-like" evidence="3">
    <location>
        <begin position="2"/>
        <end position="77"/>
    </location>
</feature>
<gene>
    <name evidence="4" type="ORF">METZ01_LOCUS236323</name>
</gene>
<dbReference type="InterPro" id="IPR012337">
    <property type="entry name" value="RNaseH-like_sf"/>
</dbReference>
<dbReference type="Pfam" id="PF13482">
    <property type="entry name" value="RNase_H_2"/>
    <property type="match status" value="1"/>
</dbReference>
<evidence type="ECO:0008006" key="5">
    <source>
        <dbReference type="Google" id="ProtNLM"/>
    </source>
</evidence>
<dbReference type="EMBL" id="UINC01059734">
    <property type="protein sequence ID" value="SVB83469.1"/>
    <property type="molecule type" value="Genomic_DNA"/>
</dbReference>
<dbReference type="AlphaFoldDB" id="A0A382H8K3"/>
<dbReference type="GO" id="GO:0006302">
    <property type="term" value="P:double-strand break repair"/>
    <property type="evidence" value="ECO:0007669"/>
    <property type="project" value="TreeGrafter"/>
</dbReference>
<dbReference type="Gene3D" id="1.20.1060.10">
    <property type="entry name" value="Taq DNA Polymerase, Chain T, domain 4"/>
    <property type="match status" value="1"/>
</dbReference>
<evidence type="ECO:0000256" key="1">
    <source>
        <dbReference type="ARBA" id="ARBA00022705"/>
    </source>
</evidence>
<evidence type="ECO:0000259" key="2">
    <source>
        <dbReference type="Pfam" id="PF00476"/>
    </source>
</evidence>
<dbReference type="GO" id="GO:0003887">
    <property type="term" value="F:DNA-directed DNA polymerase activity"/>
    <property type="evidence" value="ECO:0007669"/>
    <property type="project" value="InterPro"/>
</dbReference>
<name>A0A382H8K3_9ZZZZ</name>
<dbReference type="Pfam" id="PF00476">
    <property type="entry name" value="DNA_pol_A"/>
    <property type="match status" value="1"/>
</dbReference>
<dbReference type="SUPFAM" id="SSF56672">
    <property type="entry name" value="DNA/RNA polymerases"/>
    <property type="match status" value="1"/>
</dbReference>
<dbReference type="Gene3D" id="3.30.420.10">
    <property type="entry name" value="Ribonuclease H-like superfamily/Ribonuclease H"/>
    <property type="match status" value="1"/>
</dbReference>
<proteinExistence type="predicted"/>